<keyword evidence="10 13" id="KW-0648">Protein biosynthesis</keyword>
<keyword evidence="11 13" id="KW-0030">Aminoacyl-tRNA synthetase</keyword>
<dbReference type="InterPro" id="IPR024909">
    <property type="entry name" value="Cys-tRNA/MSH_ligase"/>
</dbReference>
<dbReference type="CDD" id="cd00672">
    <property type="entry name" value="CysRS_core"/>
    <property type="match status" value="1"/>
</dbReference>
<dbReference type="GO" id="GO:0005829">
    <property type="term" value="C:cytosol"/>
    <property type="evidence" value="ECO:0007669"/>
    <property type="project" value="TreeGrafter"/>
</dbReference>
<dbReference type="InterPro" id="IPR032678">
    <property type="entry name" value="tRNA-synt_1_cat_dom"/>
</dbReference>
<dbReference type="HAMAP" id="MF_00041">
    <property type="entry name" value="Cys_tRNA_synth"/>
    <property type="match status" value="1"/>
</dbReference>
<comment type="cofactor">
    <cofactor evidence="13">
        <name>Zn(2+)</name>
        <dbReference type="ChEBI" id="CHEBI:29105"/>
    </cofactor>
    <text evidence="13">Binds 1 zinc ion per subunit.</text>
</comment>
<evidence type="ECO:0000256" key="13">
    <source>
        <dbReference type="HAMAP-Rule" id="MF_00041"/>
    </source>
</evidence>
<dbReference type="EMBL" id="CP002401">
    <property type="protein sequence ID" value="AEP35674.1"/>
    <property type="molecule type" value="Genomic_DNA"/>
</dbReference>
<keyword evidence="9 13" id="KW-0067">ATP-binding</keyword>
<dbReference type="NCBIfam" id="TIGR00435">
    <property type="entry name" value="cysS"/>
    <property type="match status" value="1"/>
</dbReference>
<feature type="binding site" evidence="13">
    <location>
        <position position="296"/>
    </location>
    <ligand>
        <name>ATP</name>
        <dbReference type="ChEBI" id="CHEBI:30616"/>
    </ligand>
</feature>
<dbReference type="GO" id="GO:0004817">
    <property type="term" value="F:cysteine-tRNA ligase activity"/>
    <property type="evidence" value="ECO:0007669"/>
    <property type="project" value="UniProtKB-UniRule"/>
</dbReference>
<dbReference type="AlphaFoldDB" id="G4NPK1"/>
<feature type="short sequence motif" description="'HIGH' region" evidence="13">
    <location>
        <begin position="53"/>
        <end position="63"/>
    </location>
</feature>
<feature type="short sequence motif" description="'KMSKS' region" evidence="13">
    <location>
        <begin position="293"/>
        <end position="297"/>
    </location>
</feature>
<evidence type="ECO:0000256" key="5">
    <source>
        <dbReference type="ARBA" id="ARBA00022598"/>
    </source>
</evidence>
<evidence type="ECO:0000313" key="15">
    <source>
        <dbReference type="EMBL" id="AEP35674.1"/>
    </source>
</evidence>
<dbReference type="InterPro" id="IPR014729">
    <property type="entry name" value="Rossmann-like_a/b/a_fold"/>
</dbReference>
<keyword evidence="5 13" id="KW-0436">Ligase</keyword>
<dbReference type="KEGG" id="cra:CTO_0852"/>
<protein>
    <recommendedName>
        <fullName evidence="13">Cysteine--tRNA ligase</fullName>
        <ecNumber evidence="13">6.1.1.16</ecNumber>
    </recommendedName>
    <alternativeName>
        <fullName evidence="13">Cysteinyl-tRNA synthetase</fullName>
        <shortName evidence="13">CysRS</shortName>
    </alternativeName>
</protein>
<dbReference type="Proteomes" id="UP000009287">
    <property type="component" value="Chromosome"/>
</dbReference>
<dbReference type="EC" id="6.1.1.16" evidence="13"/>
<feature type="binding site" evidence="13">
    <location>
        <position position="265"/>
    </location>
    <ligand>
        <name>Zn(2+)</name>
        <dbReference type="ChEBI" id="CHEBI:29105"/>
    </ligand>
</feature>
<evidence type="ECO:0000256" key="8">
    <source>
        <dbReference type="ARBA" id="ARBA00022833"/>
    </source>
</evidence>
<evidence type="ECO:0000313" key="16">
    <source>
        <dbReference type="Proteomes" id="UP000009287"/>
    </source>
</evidence>
<feature type="binding site" evidence="13">
    <location>
        <position position="51"/>
    </location>
    <ligand>
        <name>Zn(2+)</name>
        <dbReference type="ChEBI" id="CHEBI:29105"/>
    </ligand>
</feature>
<comment type="similarity">
    <text evidence="2 13">Belongs to the class-I aminoacyl-tRNA synthetase family.</text>
</comment>
<evidence type="ECO:0000256" key="1">
    <source>
        <dbReference type="ARBA" id="ARBA00004496"/>
    </source>
</evidence>
<dbReference type="Gene3D" id="3.40.50.620">
    <property type="entry name" value="HUPs"/>
    <property type="match status" value="1"/>
</dbReference>
<dbReference type="FunFam" id="3.40.50.620:FF:000130">
    <property type="entry name" value="Cysteine--tRNA ligase"/>
    <property type="match status" value="1"/>
</dbReference>
<keyword evidence="7 13" id="KW-0547">Nucleotide-binding</keyword>
<dbReference type="InterPro" id="IPR015803">
    <property type="entry name" value="Cys-tRNA-ligase"/>
</dbReference>
<dbReference type="PATRIC" id="fig|580047.4.peg.864"/>
<dbReference type="SUPFAM" id="SSF52374">
    <property type="entry name" value="Nucleotidylyl transferase"/>
    <property type="match status" value="1"/>
</dbReference>
<proteinExistence type="inferred from homology"/>
<dbReference type="SMART" id="SM00840">
    <property type="entry name" value="DALR_2"/>
    <property type="match status" value="1"/>
</dbReference>
<dbReference type="GO" id="GO:0008270">
    <property type="term" value="F:zinc ion binding"/>
    <property type="evidence" value="ECO:0007669"/>
    <property type="project" value="UniProtKB-UniRule"/>
</dbReference>
<evidence type="ECO:0000256" key="9">
    <source>
        <dbReference type="ARBA" id="ARBA00022840"/>
    </source>
</evidence>
<evidence type="ECO:0000256" key="3">
    <source>
        <dbReference type="ARBA" id="ARBA00011245"/>
    </source>
</evidence>
<accession>G4NPK1</accession>
<keyword evidence="6 13" id="KW-0479">Metal-binding</keyword>
<dbReference type="InterPro" id="IPR015273">
    <property type="entry name" value="Cys-tRNA-synt_Ia_DALR"/>
</dbReference>
<reference evidence="15 16" key="1">
    <citation type="journal article" date="2011" name="J. Exp. Med.">
        <title>A live-attenuated chlamydial vaccine protects against trachoma in nonhuman primates.</title>
        <authorList>
            <person name="Kari L."/>
            <person name="Whitmire W.M."/>
            <person name="Olivares-Zavaleta N."/>
            <person name="Goheen M.M."/>
            <person name="Taylor L.D."/>
            <person name="Carlson J.H."/>
            <person name="Sturdevant G.L."/>
            <person name="Lu C."/>
            <person name="Bakios L.E."/>
            <person name="Randall L.B."/>
            <person name="Parnell M.J."/>
            <person name="Zhong G."/>
            <person name="Caldwell H.D."/>
        </authorList>
    </citation>
    <scope>NUCLEOTIDE SEQUENCE [LARGE SCALE GENOMIC DNA]</scope>
    <source>
        <strain evidence="15 16">A2497</strain>
    </source>
</reference>
<dbReference type="Gene3D" id="1.20.120.1910">
    <property type="entry name" value="Cysteine-tRNA ligase, C-terminal anti-codon recognition domain"/>
    <property type="match status" value="1"/>
</dbReference>
<dbReference type="Pfam" id="PF09190">
    <property type="entry name" value="DALR_2"/>
    <property type="match status" value="1"/>
</dbReference>
<keyword evidence="4 13" id="KW-0963">Cytoplasm</keyword>
<evidence type="ECO:0000256" key="6">
    <source>
        <dbReference type="ARBA" id="ARBA00022723"/>
    </source>
</evidence>
<organism evidence="15 16">
    <name type="scientific">Chlamydia trachomatis serovar A (strain A2497)</name>
    <dbReference type="NCBI Taxonomy" id="580047"/>
    <lineage>
        <taxon>Bacteria</taxon>
        <taxon>Pseudomonadati</taxon>
        <taxon>Chlamydiota</taxon>
        <taxon>Chlamydiia</taxon>
        <taxon>Chlamydiales</taxon>
        <taxon>Chlamydiaceae</taxon>
        <taxon>Chlamydia/Chlamydophila group</taxon>
        <taxon>Chlamydia</taxon>
    </lineage>
</organism>
<evidence type="ECO:0000256" key="7">
    <source>
        <dbReference type="ARBA" id="ARBA00022741"/>
    </source>
</evidence>
<dbReference type="Pfam" id="PF01406">
    <property type="entry name" value="tRNA-synt_1e"/>
    <property type="match status" value="1"/>
</dbReference>
<evidence type="ECO:0000259" key="14">
    <source>
        <dbReference type="SMART" id="SM00840"/>
    </source>
</evidence>
<evidence type="ECO:0000256" key="12">
    <source>
        <dbReference type="ARBA" id="ARBA00047398"/>
    </source>
</evidence>
<sequence length="500" mass="57541">MLIMKGWIRSNSTKTRPFRMNTAMDLFLYNTLSREKERFLPVNDPVKLYTCGPTVYDYAHIGNFRTYIFEDLLKRVLLFLGYSVYHVMNITDVDDKTLAGARKKGCSLEKYCQPYIHAFFADLETLHILKADAYPHATHYIPQMIEAIQQLINQGVAYIGQDQSVYFSISQFPNYGALSHLNLEELRNSARIDADEYDKDNLCDFVLWKAYDPDRDGEIFWESPFGKGRPGWHLECSIMSISLLGQSLDIHAGGVDNIFPHHENEIAQSESLSHKPFVRYWLHSHHLLVDRKKMSKSSGNFFTLRDLLDQGFSGEEVRYLLLQGHYRTQLNFTQEGLHASRQSLKRLRDFICRLEDPSYPDDIIHPEVATACQSFLETFITSLTNDLNISSSLAALFDFIRKINSSIDQHTGIQTETDSSVFSKQDAQHILALLRKIDQVLGVLPFSQPDIPEEVLLLVEQREAARKVKNWQEADRLRDEILSRGFAIEDGKTGMKVKKL</sequence>
<keyword evidence="8 13" id="KW-0862">Zinc</keyword>
<name>G4NPK1_CHLT4</name>
<dbReference type="InterPro" id="IPR056411">
    <property type="entry name" value="CysS_C"/>
</dbReference>
<dbReference type="InterPro" id="IPR009080">
    <property type="entry name" value="tRNAsynth_Ia_anticodon-bd"/>
</dbReference>
<comment type="subunit">
    <text evidence="3 13">Monomer.</text>
</comment>
<evidence type="ECO:0000256" key="4">
    <source>
        <dbReference type="ARBA" id="ARBA00022490"/>
    </source>
</evidence>
<dbReference type="GO" id="GO:0006423">
    <property type="term" value="P:cysteinyl-tRNA aminoacylation"/>
    <property type="evidence" value="ECO:0007669"/>
    <property type="project" value="UniProtKB-UniRule"/>
</dbReference>
<dbReference type="PANTHER" id="PTHR10890:SF3">
    <property type="entry name" value="CYSTEINE--TRNA LIGASE, CYTOPLASMIC"/>
    <property type="match status" value="1"/>
</dbReference>
<feature type="binding site" evidence="13">
    <location>
        <position position="261"/>
    </location>
    <ligand>
        <name>Zn(2+)</name>
        <dbReference type="ChEBI" id="CHEBI:29105"/>
    </ligand>
</feature>
<dbReference type="PANTHER" id="PTHR10890">
    <property type="entry name" value="CYSTEINYL-TRNA SYNTHETASE"/>
    <property type="match status" value="1"/>
</dbReference>
<comment type="subcellular location">
    <subcellularLocation>
        <location evidence="1 13">Cytoplasm</location>
    </subcellularLocation>
</comment>
<gene>
    <name evidence="13" type="primary">cysS</name>
    <name evidence="15" type="ordered locus">CTO_0852</name>
</gene>
<feature type="domain" description="Cysteinyl-tRNA synthetase class Ia DALR" evidence="14">
    <location>
        <begin position="378"/>
        <end position="456"/>
    </location>
</feature>
<dbReference type="FunFam" id="1.20.120.1910:FF:000018">
    <property type="entry name" value="Cysteine--tRNA ligase"/>
    <property type="match status" value="1"/>
</dbReference>
<evidence type="ECO:0000256" key="2">
    <source>
        <dbReference type="ARBA" id="ARBA00005594"/>
    </source>
</evidence>
<evidence type="ECO:0000256" key="10">
    <source>
        <dbReference type="ARBA" id="ARBA00022917"/>
    </source>
</evidence>
<comment type="catalytic activity">
    <reaction evidence="12 13">
        <text>tRNA(Cys) + L-cysteine + ATP = L-cysteinyl-tRNA(Cys) + AMP + diphosphate</text>
        <dbReference type="Rhea" id="RHEA:17773"/>
        <dbReference type="Rhea" id="RHEA-COMP:9661"/>
        <dbReference type="Rhea" id="RHEA-COMP:9679"/>
        <dbReference type="ChEBI" id="CHEBI:30616"/>
        <dbReference type="ChEBI" id="CHEBI:33019"/>
        <dbReference type="ChEBI" id="CHEBI:35235"/>
        <dbReference type="ChEBI" id="CHEBI:78442"/>
        <dbReference type="ChEBI" id="CHEBI:78517"/>
        <dbReference type="ChEBI" id="CHEBI:456215"/>
        <dbReference type="EC" id="6.1.1.16"/>
    </reaction>
</comment>
<evidence type="ECO:0000256" key="11">
    <source>
        <dbReference type="ARBA" id="ARBA00023146"/>
    </source>
</evidence>
<dbReference type="GO" id="GO:0005524">
    <property type="term" value="F:ATP binding"/>
    <property type="evidence" value="ECO:0007669"/>
    <property type="project" value="UniProtKB-UniRule"/>
</dbReference>
<dbReference type="SUPFAM" id="SSF47323">
    <property type="entry name" value="Anticodon-binding domain of a subclass of class I aminoacyl-tRNA synthetases"/>
    <property type="match status" value="1"/>
</dbReference>
<feature type="binding site" evidence="13">
    <location>
        <position position="236"/>
    </location>
    <ligand>
        <name>Zn(2+)</name>
        <dbReference type="ChEBI" id="CHEBI:29105"/>
    </ligand>
</feature>
<dbReference type="Pfam" id="PF23493">
    <property type="entry name" value="CysS_C"/>
    <property type="match status" value="1"/>
</dbReference>
<dbReference type="PRINTS" id="PR00983">
    <property type="entry name" value="TRNASYNTHCYS"/>
</dbReference>